<dbReference type="InterPro" id="IPR003595">
    <property type="entry name" value="Tyr_Pase_cat"/>
</dbReference>
<feature type="compositionally biased region" description="Polar residues" evidence="5">
    <location>
        <begin position="165"/>
        <end position="179"/>
    </location>
</feature>
<dbReference type="PANTHER" id="PTHR10159">
    <property type="entry name" value="DUAL SPECIFICITY PROTEIN PHOSPHATASE"/>
    <property type="match status" value="1"/>
</dbReference>
<dbReference type="InterPro" id="IPR016130">
    <property type="entry name" value="Tyr_Pase_AS"/>
</dbReference>
<dbReference type="GO" id="GO:0004725">
    <property type="term" value="F:protein tyrosine phosphatase activity"/>
    <property type="evidence" value="ECO:0007669"/>
    <property type="project" value="UniProtKB-EC"/>
</dbReference>
<dbReference type="Proteomes" id="UP000735302">
    <property type="component" value="Unassembled WGS sequence"/>
</dbReference>
<dbReference type="EMBL" id="BLXT01003727">
    <property type="protein sequence ID" value="GFO03641.1"/>
    <property type="molecule type" value="Genomic_DNA"/>
</dbReference>
<dbReference type="CDD" id="cd14498">
    <property type="entry name" value="DSP"/>
    <property type="match status" value="1"/>
</dbReference>
<gene>
    <name evidence="8" type="ORF">PoB_003014600</name>
</gene>
<dbReference type="GO" id="GO:0005737">
    <property type="term" value="C:cytoplasm"/>
    <property type="evidence" value="ECO:0007669"/>
    <property type="project" value="TreeGrafter"/>
</dbReference>
<keyword evidence="4" id="KW-0904">Protein phosphatase</keyword>
<accession>A0AAV3ZXG5</accession>
<dbReference type="PANTHER" id="PTHR10159:SF519">
    <property type="entry name" value="DUAL SPECIFICITY PROTEIN PHOSPHATASE MPK3"/>
    <property type="match status" value="1"/>
</dbReference>
<dbReference type="PROSITE" id="PS50054">
    <property type="entry name" value="TYR_PHOSPHATASE_DUAL"/>
    <property type="match status" value="1"/>
</dbReference>
<evidence type="ECO:0000259" key="7">
    <source>
        <dbReference type="PROSITE" id="PS50056"/>
    </source>
</evidence>
<dbReference type="InterPro" id="IPR000387">
    <property type="entry name" value="Tyr_Pase_dom"/>
</dbReference>
<feature type="domain" description="Tyrosine-protein phosphatase" evidence="6">
    <location>
        <begin position="28"/>
        <end position="285"/>
    </location>
</feature>
<evidence type="ECO:0000256" key="5">
    <source>
        <dbReference type="SAM" id="MobiDB-lite"/>
    </source>
</evidence>
<dbReference type="SUPFAM" id="SSF52799">
    <property type="entry name" value="(Phosphotyrosine protein) phosphatases II"/>
    <property type="match status" value="1"/>
</dbReference>
<dbReference type="InterPro" id="IPR000340">
    <property type="entry name" value="Dual-sp_phosphatase_cat-dom"/>
</dbReference>
<evidence type="ECO:0000256" key="4">
    <source>
        <dbReference type="ARBA" id="ARBA00022912"/>
    </source>
</evidence>
<dbReference type="InterPro" id="IPR020422">
    <property type="entry name" value="TYR_PHOSPHATASE_DUAL_dom"/>
</dbReference>
<keyword evidence="9" id="KW-1185">Reference proteome</keyword>
<protein>
    <recommendedName>
        <fullName evidence="2">protein-tyrosine-phosphatase</fullName>
        <ecNumber evidence="2">3.1.3.48</ecNumber>
    </recommendedName>
</protein>
<reference evidence="8 9" key="1">
    <citation type="journal article" date="2021" name="Elife">
        <title>Chloroplast acquisition without the gene transfer in kleptoplastic sea slugs, Plakobranchus ocellatus.</title>
        <authorList>
            <person name="Maeda T."/>
            <person name="Takahashi S."/>
            <person name="Yoshida T."/>
            <person name="Shimamura S."/>
            <person name="Takaki Y."/>
            <person name="Nagai Y."/>
            <person name="Toyoda A."/>
            <person name="Suzuki Y."/>
            <person name="Arimoto A."/>
            <person name="Ishii H."/>
            <person name="Satoh N."/>
            <person name="Nishiyama T."/>
            <person name="Hasebe M."/>
            <person name="Maruyama T."/>
            <person name="Minagawa J."/>
            <person name="Obokata J."/>
            <person name="Shigenobu S."/>
        </authorList>
    </citation>
    <scope>NUCLEOTIDE SEQUENCE [LARGE SCALE GENOMIC DNA]</scope>
</reference>
<evidence type="ECO:0000256" key="1">
    <source>
        <dbReference type="ARBA" id="ARBA00008601"/>
    </source>
</evidence>
<dbReference type="PROSITE" id="PS00383">
    <property type="entry name" value="TYR_PHOSPHATASE_1"/>
    <property type="match status" value="1"/>
</dbReference>
<proteinExistence type="inferred from homology"/>
<name>A0AAV3ZXG5_9GAST</name>
<dbReference type="SMART" id="SM00195">
    <property type="entry name" value="DSPc"/>
    <property type="match status" value="1"/>
</dbReference>
<dbReference type="SMART" id="SM00404">
    <property type="entry name" value="PTPc_motif"/>
    <property type="match status" value="1"/>
</dbReference>
<feature type="compositionally biased region" description="Polar residues" evidence="5">
    <location>
        <begin position="121"/>
        <end position="131"/>
    </location>
</feature>
<dbReference type="InterPro" id="IPR029021">
    <property type="entry name" value="Prot-tyrosine_phosphatase-like"/>
</dbReference>
<dbReference type="EC" id="3.1.3.48" evidence="2"/>
<dbReference type="Pfam" id="PF00782">
    <property type="entry name" value="DSPc"/>
    <property type="match status" value="1"/>
</dbReference>
<dbReference type="PROSITE" id="PS50056">
    <property type="entry name" value="TYR_PHOSPHATASE_2"/>
    <property type="match status" value="1"/>
</dbReference>
<evidence type="ECO:0000256" key="3">
    <source>
        <dbReference type="ARBA" id="ARBA00022801"/>
    </source>
</evidence>
<dbReference type="GO" id="GO:0043409">
    <property type="term" value="P:negative regulation of MAPK cascade"/>
    <property type="evidence" value="ECO:0007669"/>
    <property type="project" value="TreeGrafter"/>
</dbReference>
<keyword evidence="3" id="KW-0378">Hydrolase</keyword>
<feature type="domain" description="Tyrosine specific protein phosphatases" evidence="7">
    <location>
        <begin position="209"/>
        <end position="263"/>
    </location>
</feature>
<sequence>MPTHNKLSRSLPRGMKHLALPLPPPQSSISQITDQVFLAGLRGVNRVDLVRAAGITHVLNLAADECPNLIYNFYSGSDACAAAGVSPPTMHSGKQGGSSARRKPSQDAPAQSKTKSGRKQVISSGDLSLAQNPPPMVNSASNGMSRTIVDTGVLRADSGGPLQPASPTTDFPESDTSSAAYGRKEPQSVVVRRAALRDSPEQILLPYLDDFVDFVAQAVRAGGRVLVHCSAGISRSASVVIAYLVREQAMSLKDAYDHVKSRREVTNPNPGFRAALERYEHIVQMRSLSKST</sequence>
<organism evidence="8 9">
    <name type="scientific">Plakobranchus ocellatus</name>
    <dbReference type="NCBI Taxonomy" id="259542"/>
    <lineage>
        <taxon>Eukaryota</taxon>
        <taxon>Metazoa</taxon>
        <taxon>Spiralia</taxon>
        <taxon>Lophotrochozoa</taxon>
        <taxon>Mollusca</taxon>
        <taxon>Gastropoda</taxon>
        <taxon>Heterobranchia</taxon>
        <taxon>Euthyneura</taxon>
        <taxon>Panpulmonata</taxon>
        <taxon>Sacoglossa</taxon>
        <taxon>Placobranchoidea</taxon>
        <taxon>Plakobranchidae</taxon>
        <taxon>Plakobranchus</taxon>
    </lineage>
</organism>
<dbReference type="Gene3D" id="3.90.190.10">
    <property type="entry name" value="Protein tyrosine phosphatase superfamily"/>
    <property type="match status" value="1"/>
</dbReference>
<evidence type="ECO:0000256" key="2">
    <source>
        <dbReference type="ARBA" id="ARBA00013064"/>
    </source>
</evidence>
<dbReference type="AlphaFoldDB" id="A0AAV3ZXG5"/>
<evidence type="ECO:0000313" key="9">
    <source>
        <dbReference type="Proteomes" id="UP000735302"/>
    </source>
</evidence>
<comment type="caution">
    <text evidence="8">The sequence shown here is derived from an EMBL/GenBank/DDBJ whole genome shotgun (WGS) entry which is preliminary data.</text>
</comment>
<comment type="similarity">
    <text evidence="1">Belongs to the protein-tyrosine phosphatase family. Non-receptor class dual specificity subfamily.</text>
</comment>
<feature type="region of interest" description="Disordered" evidence="5">
    <location>
        <begin position="85"/>
        <end position="188"/>
    </location>
</feature>
<evidence type="ECO:0000259" key="6">
    <source>
        <dbReference type="PROSITE" id="PS50054"/>
    </source>
</evidence>
<evidence type="ECO:0000313" key="8">
    <source>
        <dbReference type="EMBL" id="GFO03641.1"/>
    </source>
</evidence>